<keyword evidence="3" id="KW-1185">Reference proteome</keyword>
<dbReference type="GeneID" id="70185148"/>
<evidence type="ECO:0000256" key="1">
    <source>
        <dbReference type="SAM" id="MobiDB-lite"/>
    </source>
</evidence>
<sequence>MVDWVLFRCEQTARETSRAVLCWFRSLHPDKIYPKPFTLVSARSSRQKYLKTFQRFIAFIFRTYRLPSFQRQDLLPVRFNSEQQQLLGTIWSHEAWNEEQLLRWILAGKPARQLRPTAKEERPTPTPSNREQKQSVSKPLAKRLSRKRSFNSYRQDTKSDSQRDTTKIRRDDEDDENDEDGENDEDDEDDEDYENY</sequence>
<evidence type="ECO:0000313" key="2">
    <source>
        <dbReference type="EMBL" id="KAH7016064.1"/>
    </source>
</evidence>
<dbReference type="RefSeq" id="XP_046005688.1">
    <property type="nucleotide sequence ID" value="XM_046155602.1"/>
</dbReference>
<name>A0A9P8XUC1_9PEZI</name>
<feature type="compositionally biased region" description="Acidic residues" evidence="1">
    <location>
        <begin position="172"/>
        <end position="196"/>
    </location>
</feature>
<feature type="compositionally biased region" description="Basic and acidic residues" evidence="1">
    <location>
        <begin position="155"/>
        <end position="171"/>
    </location>
</feature>
<protein>
    <submittedName>
        <fullName evidence="2">Uncharacterized protein</fullName>
    </submittedName>
</protein>
<dbReference type="AlphaFoldDB" id="A0A9P8XUC1"/>
<gene>
    <name evidence="2" type="ORF">B0I36DRAFT_336541</name>
</gene>
<dbReference type="Proteomes" id="UP000756346">
    <property type="component" value="Unassembled WGS sequence"/>
</dbReference>
<dbReference type="OrthoDB" id="4982631at2759"/>
<comment type="caution">
    <text evidence="2">The sequence shown here is derived from an EMBL/GenBank/DDBJ whole genome shotgun (WGS) entry which is preliminary data.</text>
</comment>
<dbReference type="EMBL" id="JAGTJQ010000012">
    <property type="protein sequence ID" value="KAH7016064.1"/>
    <property type="molecule type" value="Genomic_DNA"/>
</dbReference>
<evidence type="ECO:0000313" key="3">
    <source>
        <dbReference type="Proteomes" id="UP000756346"/>
    </source>
</evidence>
<proteinExistence type="predicted"/>
<reference evidence="2" key="1">
    <citation type="journal article" date="2021" name="Nat. Commun.">
        <title>Genetic determinants of endophytism in the Arabidopsis root mycobiome.</title>
        <authorList>
            <person name="Mesny F."/>
            <person name="Miyauchi S."/>
            <person name="Thiergart T."/>
            <person name="Pickel B."/>
            <person name="Atanasova L."/>
            <person name="Karlsson M."/>
            <person name="Huettel B."/>
            <person name="Barry K.W."/>
            <person name="Haridas S."/>
            <person name="Chen C."/>
            <person name="Bauer D."/>
            <person name="Andreopoulos W."/>
            <person name="Pangilinan J."/>
            <person name="LaButti K."/>
            <person name="Riley R."/>
            <person name="Lipzen A."/>
            <person name="Clum A."/>
            <person name="Drula E."/>
            <person name="Henrissat B."/>
            <person name="Kohler A."/>
            <person name="Grigoriev I.V."/>
            <person name="Martin F.M."/>
            <person name="Hacquard S."/>
        </authorList>
    </citation>
    <scope>NUCLEOTIDE SEQUENCE</scope>
    <source>
        <strain evidence="2">MPI-CAGE-CH-0230</strain>
    </source>
</reference>
<feature type="compositionally biased region" description="Basic residues" evidence="1">
    <location>
        <begin position="140"/>
        <end position="149"/>
    </location>
</feature>
<accession>A0A9P8XUC1</accession>
<feature type="region of interest" description="Disordered" evidence="1">
    <location>
        <begin position="113"/>
        <end position="196"/>
    </location>
</feature>
<organism evidence="2 3">
    <name type="scientific">Microdochium trichocladiopsis</name>
    <dbReference type="NCBI Taxonomy" id="1682393"/>
    <lineage>
        <taxon>Eukaryota</taxon>
        <taxon>Fungi</taxon>
        <taxon>Dikarya</taxon>
        <taxon>Ascomycota</taxon>
        <taxon>Pezizomycotina</taxon>
        <taxon>Sordariomycetes</taxon>
        <taxon>Xylariomycetidae</taxon>
        <taxon>Xylariales</taxon>
        <taxon>Microdochiaceae</taxon>
        <taxon>Microdochium</taxon>
    </lineage>
</organism>